<organism evidence="9 10">
    <name type="scientific">Methylobacterium adhaesivum</name>
    <dbReference type="NCBI Taxonomy" id="333297"/>
    <lineage>
        <taxon>Bacteria</taxon>
        <taxon>Pseudomonadati</taxon>
        <taxon>Pseudomonadota</taxon>
        <taxon>Alphaproteobacteria</taxon>
        <taxon>Hyphomicrobiales</taxon>
        <taxon>Methylobacteriaceae</taxon>
        <taxon>Methylobacterium</taxon>
    </lineage>
</organism>
<dbReference type="SUPFAM" id="SSF53383">
    <property type="entry name" value="PLP-dependent transferases"/>
    <property type="match status" value="1"/>
</dbReference>
<evidence type="ECO:0000256" key="4">
    <source>
        <dbReference type="ARBA" id="ARBA00023015"/>
    </source>
</evidence>
<dbReference type="CDD" id="cd00609">
    <property type="entry name" value="AAT_like"/>
    <property type="match status" value="1"/>
</dbReference>
<evidence type="ECO:0000256" key="3">
    <source>
        <dbReference type="ARBA" id="ARBA00022898"/>
    </source>
</evidence>
<comment type="similarity">
    <text evidence="1">In the C-terminal section; belongs to the class-I pyridoxal-phosphate-dependent aminotransferase family.</text>
</comment>
<dbReference type="RefSeq" id="WP_238223151.1">
    <property type="nucleotide sequence ID" value="NZ_BPQD01000004.1"/>
</dbReference>
<evidence type="ECO:0000259" key="8">
    <source>
        <dbReference type="PROSITE" id="PS50949"/>
    </source>
</evidence>
<dbReference type="Gene3D" id="1.10.10.10">
    <property type="entry name" value="Winged helix-like DNA-binding domain superfamily/Winged helix DNA-binding domain"/>
    <property type="match status" value="1"/>
</dbReference>
<feature type="domain" description="HTH gntR-type" evidence="8">
    <location>
        <begin position="15"/>
        <end position="83"/>
    </location>
</feature>
<keyword evidence="6" id="KW-0804">Transcription</keyword>
<evidence type="ECO:0000313" key="10">
    <source>
        <dbReference type="Proteomes" id="UP001224644"/>
    </source>
</evidence>
<reference evidence="10" key="1">
    <citation type="journal article" date="2019" name="Int. J. Syst. Evol. Microbiol.">
        <title>The Global Catalogue of Microorganisms (GCM) 10K type strain sequencing project: providing services to taxonomists for standard genome sequencing and annotation.</title>
        <authorList>
            <consortium name="The Broad Institute Genomics Platform"/>
            <consortium name="The Broad Institute Genome Sequencing Center for Infectious Disease"/>
            <person name="Wu L."/>
            <person name="Ma J."/>
        </authorList>
    </citation>
    <scope>NUCLEOTIDE SEQUENCE [LARGE SCALE GENOMIC DNA]</scope>
    <source>
        <strain evidence="10">CECT 7069</strain>
    </source>
</reference>
<dbReference type="PROSITE" id="PS50949">
    <property type="entry name" value="HTH_GNTR"/>
    <property type="match status" value="1"/>
</dbReference>
<keyword evidence="4" id="KW-0805">Transcription regulation</keyword>
<evidence type="ECO:0000256" key="5">
    <source>
        <dbReference type="ARBA" id="ARBA00023125"/>
    </source>
</evidence>
<dbReference type="Pfam" id="PF00155">
    <property type="entry name" value="Aminotran_1_2"/>
    <property type="match status" value="1"/>
</dbReference>
<sequence>MTRPVWTEAIERAAGPRYLAIVSAVEIALRSGILRPGDRLPPQRDLAAWLSLNIGTISRAYAEMQRTGLARGEVGRGTFLNLVQETDAPSSLRAPAPRPAFLDLSHNFPSHAMRHPALASIRPAFDAHMDVGAMLSAQVDIGLNRHREIAARWLGRFGIEAQADDLLVTCGGQHGLMLALMALTRPGEAVLAEELSFYGLKSAAGMLGRSLVGVRMDREGLMPDYLDVVCQRTKAKVLFCTPTLHNPTTATMSLERRLHVAEVCERHNVMIVEDDVYGFLPDPPLRPLAASAPDRVVHISSLSKLAGPGLRIGFIRVPRHLVYAFGIALRASTLMASPFNAEWATRLLASQQIDQVVADLRTETEARQALVASRMPEQAIMSHRNAFYFCLNLRNGWSAEAYRQAAEDIGVGVTPLSLFEVSSLHQSDSVRVCINAAPDQASLREGLDKLAELLVSGAPPTVRFRAAI</sequence>
<protein>
    <recommendedName>
        <fullName evidence="2">8-amino-7-oxononanoate synthase</fullName>
    </recommendedName>
    <alternativeName>
        <fullName evidence="7">Alpha-oxoamine synthase</fullName>
    </alternativeName>
</protein>
<name>A0ABT8BGS6_9HYPH</name>
<dbReference type="Proteomes" id="UP001224644">
    <property type="component" value="Unassembled WGS sequence"/>
</dbReference>
<accession>A0ABT8BGS6</accession>
<dbReference type="GO" id="GO:0008483">
    <property type="term" value="F:transaminase activity"/>
    <property type="evidence" value="ECO:0007669"/>
    <property type="project" value="UniProtKB-KW"/>
</dbReference>
<dbReference type="PANTHER" id="PTHR46577">
    <property type="entry name" value="HTH-TYPE TRANSCRIPTIONAL REGULATORY PROTEIN GABR"/>
    <property type="match status" value="1"/>
</dbReference>
<gene>
    <name evidence="9" type="ORF">QWZ12_12050</name>
</gene>
<evidence type="ECO:0000313" key="9">
    <source>
        <dbReference type="EMBL" id="MDN3591342.1"/>
    </source>
</evidence>
<evidence type="ECO:0000256" key="7">
    <source>
        <dbReference type="ARBA" id="ARBA00031658"/>
    </source>
</evidence>
<evidence type="ECO:0000256" key="2">
    <source>
        <dbReference type="ARBA" id="ARBA00016004"/>
    </source>
</evidence>
<evidence type="ECO:0000256" key="6">
    <source>
        <dbReference type="ARBA" id="ARBA00023163"/>
    </source>
</evidence>
<dbReference type="PANTHER" id="PTHR46577:SF1">
    <property type="entry name" value="HTH-TYPE TRANSCRIPTIONAL REGULATORY PROTEIN GABR"/>
    <property type="match status" value="1"/>
</dbReference>
<dbReference type="InterPro" id="IPR015422">
    <property type="entry name" value="PyrdxlP-dep_Trfase_small"/>
</dbReference>
<keyword evidence="9" id="KW-0808">Transferase</keyword>
<comment type="caution">
    <text evidence="9">The sequence shown here is derived from an EMBL/GenBank/DDBJ whole genome shotgun (WGS) entry which is preliminary data.</text>
</comment>
<dbReference type="Gene3D" id="3.90.1150.10">
    <property type="entry name" value="Aspartate Aminotransferase, domain 1"/>
    <property type="match status" value="1"/>
</dbReference>
<dbReference type="Gene3D" id="3.40.640.10">
    <property type="entry name" value="Type I PLP-dependent aspartate aminotransferase-like (Major domain)"/>
    <property type="match status" value="1"/>
</dbReference>
<dbReference type="Pfam" id="PF00392">
    <property type="entry name" value="GntR"/>
    <property type="match status" value="1"/>
</dbReference>
<dbReference type="InterPro" id="IPR004839">
    <property type="entry name" value="Aminotransferase_I/II_large"/>
</dbReference>
<keyword evidence="10" id="KW-1185">Reference proteome</keyword>
<dbReference type="SMART" id="SM00345">
    <property type="entry name" value="HTH_GNTR"/>
    <property type="match status" value="1"/>
</dbReference>
<dbReference type="SUPFAM" id="SSF46785">
    <property type="entry name" value="Winged helix' DNA-binding domain"/>
    <property type="match status" value="1"/>
</dbReference>
<dbReference type="InterPro" id="IPR000524">
    <property type="entry name" value="Tscrpt_reg_HTH_GntR"/>
</dbReference>
<evidence type="ECO:0000256" key="1">
    <source>
        <dbReference type="ARBA" id="ARBA00005384"/>
    </source>
</evidence>
<dbReference type="InterPro" id="IPR015424">
    <property type="entry name" value="PyrdxlP-dep_Trfase"/>
</dbReference>
<proteinExistence type="inferred from homology"/>
<dbReference type="EMBL" id="JAUFPX010000008">
    <property type="protein sequence ID" value="MDN3591342.1"/>
    <property type="molecule type" value="Genomic_DNA"/>
</dbReference>
<keyword evidence="9" id="KW-0032">Aminotransferase</keyword>
<dbReference type="InterPro" id="IPR051446">
    <property type="entry name" value="HTH_trans_reg/aminotransferase"/>
</dbReference>
<dbReference type="InterPro" id="IPR015421">
    <property type="entry name" value="PyrdxlP-dep_Trfase_major"/>
</dbReference>
<keyword evidence="5" id="KW-0238">DNA-binding</keyword>
<dbReference type="InterPro" id="IPR036388">
    <property type="entry name" value="WH-like_DNA-bd_sf"/>
</dbReference>
<keyword evidence="3" id="KW-0663">Pyridoxal phosphate</keyword>
<dbReference type="InterPro" id="IPR036390">
    <property type="entry name" value="WH_DNA-bd_sf"/>
</dbReference>
<dbReference type="CDD" id="cd07377">
    <property type="entry name" value="WHTH_GntR"/>
    <property type="match status" value="1"/>
</dbReference>